<dbReference type="PANTHER" id="PTHR24221">
    <property type="entry name" value="ATP-BINDING CASSETTE SUB-FAMILY B"/>
    <property type="match status" value="1"/>
</dbReference>
<evidence type="ECO:0000256" key="1">
    <source>
        <dbReference type="ARBA" id="ARBA00004651"/>
    </source>
</evidence>
<proteinExistence type="predicted"/>
<dbReference type="OrthoDB" id="5288404at2"/>
<dbReference type="PANTHER" id="PTHR24221:SF654">
    <property type="entry name" value="ATP-BINDING CASSETTE SUB-FAMILY B MEMBER 6"/>
    <property type="match status" value="1"/>
</dbReference>
<comment type="subcellular location">
    <subcellularLocation>
        <location evidence="1">Cell membrane</location>
        <topology evidence="1">Multi-pass membrane protein</topology>
    </subcellularLocation>
</comment>
<dbReference type="PROSITE" id="PS50929">
    <property type="entry name" value="ABC_TM1F"/>
    <property type="match status" value="1"/>
</dbReference>
<dbReference type="SMART" id="SM00382">
    <property type="entry name" value="AAA"/>
    <property type="match status" value="1"/>
</dbReference>
<dbReference type="GO" id="GO:0034775">
    <property type="term" value="P:glutathione transmembrane transport"/>
    <property type="evidence" value="ECO:0007669"/>
    <property type="project" value="InterPro"/>
</dbReference>
<evidence type="ECO:0000256" key="2">
    <source>
        <dbReference type="ARBA" id="ARBA00022692"/>
    </source>
</evidence>
<feature type="transmembrane region" description="Helical" evidence="7">
    <location>
        <begin position="161"/>
        <end position="180"/>
    </location>
</feature>
<keyword evidence="6 7" id="KW-0472">Membrane</keyword>
<dbReference type="InterPro" id="IPR003439">
    <property type="entry name" value="ABC_transporter-like_ATP-bd"/>
</dbReference>
<dbReference type="InterPro" id="IPR003593">
    <property type="entry name" value="AAA+_ATPase"/>
</dbReference>
<feature type="transmembrane region" description="Helical" evidence="7">
    <location>
        <begin position="21"/>
        <end position="42"/>
    </location>
</feature>
<evidence type="ECO:0000256" key="4">
    <source>
        <dbReference type="ARBA" id="ARBA00022840"/>
    </source>
</evidence>
<protein>
    <submittedName>
        <fullName evidence="10">Thiol reductant ABC exporter subunit CydC</fullName>
    </submittedName>
</protein>
<feature type="transmembrane region" description="Helical" evidence="7">
    <location>
        <begin position="48"/>
        <end position="70"/>
    </location>
</feature>
<dbReference type="AlphaFoldDB" id="A0A433XLU0"/>
<evidence type="ECO:0000259" key="8">
    <source>
        <dbReference type="PROSITE" id="PS50893"/>
    </source>
</evidence>
<keyword evidence="5 7" id="KW-1133">Transmembrane helix</keyword>
<name>A0A433XLU0_9HYPH</name>
<evidence type="ECO:0000256" key="7">
    <source>
        <dbReference type="SAM" id="Phobius"/>
    </source>
</evidence>
<sequence length="564" mass="58337">MNALLSFAPLLAQHKGRLARALVLGLVTIAAGIALLGLSGWFLTAAALTTAGALFNLFAPSAGVRGLSFLRILSRYGEKLAGHDATLRLLSDLRRWLFGRLFPLLPLRRQGHDRADLVSRLVADIDALDTAFLVALGPITNALLVGLAMTLGLVALLPSAALPYGAAAFATAILVPVGLIRASRAAARDAARASALLRNAVLDGLDRHQDLVVFDGLDRARLRATRAAEALARARRRLSLHGAIASALLGALAGLAMLGTLLAGLSALADGLLDGPVLAALLLAVIASFEAYAPLVRSATRLAAAAASAERLRALADLEPAIAEPAVPAPLPSDMTLAFNAVAFGHDPRRPVLHDLSFTLAPGSCTAITGPSGAGKSSIAQLLVRLAEPQSGTITLGGTDIATLRLADLRETIGLMTQDAPVFLDTIADNLRLGRPDADDTALWRVLADVGLADFVAGLPDGLSTLVGEAGQTLSAGQVRRLALARTLLSPARILVLDEPTSGLDAEAEAAFLADLPALANGRTIVVITHAALPVQGFDAVLRLRAGRLLPTASRAPHNPFSEA</sequence>
<keyword evidence="3" id="KW-0547">Nucleotide-binding</keyword>
<dbReference type="SUPFAM" id="SSF90123">
    <property type="entry name" value="ABC transporter transmembrane region"/>
    <property type="match status" value="1"/>
</dbReference>
<dbReference type="Proteomes" id="UP000281547">
    <property type="component" value="Unassembled WGS sequence"/>
</dbReference>
<gene>
    <name evidence="10" type="primary">cydC</name>
    <name evidence="10" type="ORF">EMQ25_03645</name>
</gene>
<evidence type="ECO:0000256" key="5">
    <source>
        <dbReference type="ARBA" id="ARBA00022989"/>
    </source>
</evidence>
<dbReference type="SUPFAM" id="SSF52540">
    <property type="entry name" value="P-loop containing nucleoside triphosphate hydrolases"/>
    <property type="match status" value="1"/>
</dbReference>
<dbReference type="InterPro" id="IPR036640">
    <property type="entry name" value="ABC1_TM_sf"/>
</dbReference>
<dbReference type="Gene3D" id="3.40.50.300">
    <property type="entry name" value="P-loop containing nucleotide triphosphate hydrolases"/>
    <property type="match status" value="1"/>
</dbReference>
<evidence type="ECO:0000313" key="10">
    <source>
        <dbReference type="EMBL" id="RUT35057.1"/>
    </source>
</evidence>
<dbReference type="GO" id="GO:0140359">
    <property type="term" value="F:ABC-type transporter activity"/>
    <property type="evidence" value="ECO:0007669"/>
    <property type="project" value="InterPro"/>
</dbReference>
<dbReference type="GO" id="GO:0016887">
    <property type="term" value="F:ATP hydrolysis activity"/>
    <property type="evidence" value="ECO:0007669"/>
    <property type="project" value="InterPro"/>
</dbReference>
<dbReference type="InterPro" id="IPR014223">
    <property type="entry name" value="ABC_CydC/D"/>
</dbReference>
<dbReference type="GO" id="GO:0045454">
    <property type="term" value="P:cell redox homeostasis"/>
    <property type="evidence" value="ECO:0007669"/>
    <property type="project" value="InterPro"/>
</dbReference>
<dbReference type="RefSeq" id="WP_127187177.1">
    <property type="nucleotide sequence ID" value="NZ_RZNJ01000001.1"/>
</dbReference>
<feature type="domain" description="ABC transmembrane type-1" evidence="9">
    <location>
        <begin position="21"/>
        <end position="304"/>
    </location>
</feature>
<dbReference type="PROSITE" id="PS50893">
    <property type="entry name" value="ABC_TRANSPORTER_2"/>
    <property type="match status" value="1"/>
</dbReference>
<dbReference type="Pfam" id="PF00005">
    <property type="entry name" value="ABC_tran"/>
    <property type="match status" value="1"/>
</dbReference>
<organism evidence="10 11">
    <name type="scientific">Arsenicitalea aurantiaca</name>
    <dbReference type="NCBI Taxonomy" id="1783274"/>
    <lineage>
        <taxon>Bacteria</taxon>
        <taxon>Pseudomonadati</taxon>
        <taxon>Pseudomonadota</taxon>
        <taxon>Alphaproteobacteria</taxon>
        <taxon>Hyphomicrobiales</taxon>
        <taxon>Devosiaceae</taxon>
        <taxon>Arsenicitalea</taxon>
    </lineage>
</organism>
<dbReference type="GO" id="GO:0005524">
    <property type="term" value="F:ATP binding"/>
    <property type="evidence" value="ECO:0007669"/>
    <property type="project" value="UniProtKB-KW"/>
</dbReference>
<dbReference type="GO" id="GO:0005886">
    <property type="term" value="C:plasma membrane"/>
    <property type="evidence" value="ECO:0007669"/>
    <property type="project" value="UniProtKB-SubCell"/>
</dbReference>
<accession>A0A433XLU0</accession>
<reference evidence="10 11" key="1">
    <citation type="journal article" date="2016" name="Int. J. Syst. Evol. Microbiol.">
        <title>Arsenicitalea aurantiaca gen. nov., sp. nov., a new member of the family Hyphomicrobiaceae, isolated from high-arsenic sediment.</title>
        <authorList>
            <person name="Mu Y."/>
            <person name="Zhou L."/>
            <person name="Zeng X.C."/>
            <person name="Liu L."/>
            <person name="Pan Y."/>
            <person name="Chen X."/>
            <person name="Wang J."/>
            <person name="Li S."/>
            <person name="Li W.J."/>
            <person name="Wang Y."/>
        </authorList>
    </citation>
    <scope>NUCLEOTIDE SEQUENCE [LARGE SCALE GENOMIC DNA]</scope>
    <source>
        <strain evidence="10 11">42-50</strain>
    </source>
</reference>
<dbReference type="InterPro" id="IPR027417">
    <property type="entry name" value="P-loop_NTPase"/>
</dbReference>
<feature type="domain" description="ABC transporter" evidence="8">
    <location>
        <begin position="337"/>
        <end position="564"/>
    </location>
</feature>
<feature type="transmembrane region" description="Helical" evidence="7">
    <location>
        <begin position="275"/>
        <end position="293"/>
    </location>
</feature>
<dbReference type="InterPro" id="IPR011527">
    <property type="entry name" value="ABC1_TM_dom"/>
</dbReference>
<evidence type="ECO:0000259" key="9">
    <source>
        <dbReference type="PROSITE" id="PS50929"/>
    </source>
</evidence>
<feature type="transmembrane region" description="Helical" evidence="7">
    <location>
        <begin position="130"/>
        <end position="155"/>
    </location>
</feature>
<feature type="transmembrane region" description="Helical" evidence="7">
    <location>
        <begin position="243"/>
        <end position="269"/>
    </location>
</feature>
<keyword evidence="4" id="KW-0067">ATP-binding</keyword>
<dbReference type="NCBIfam" id="TIGR02868">
    <property type="entry name" value="CydC"/>
    <property type="match status" value="1"/>
</dbReference>
<evidence type="ECO:0000256" key="6">
    <source>
        <dbReference type="ARBA" id="ARBA00023136"/>
    </source>
</evidence>
<dbReference type="InterPro" id="IPR039421">
    <property type="entry name" value="Type_1_exporter"/>
</dbReference>
<comment type="caution">
    <text evidence="10">The sequence shown here is derived from an EMBL/GenBank/DDBJ whole genome shotgun (WGS) entry which is preliminary data.</text>
</comment>
<evidence type="ECO:0000256" key="3">
    <source>
        <dbReference type="ARBA" id="ARBA00022741"/>
    </source>
</evidence>
<dbReference type="Gene3D" id="1.20.1560.10">
    <property type="entry name" value="ABC transporter type 1, transmembrane domain"/>
    <property type="match status" value="1"/>
</dbReference>
<dbReference type="EMBL" id="RZNJ01000001">
    <property type="protein sequence ID" value="RUT35057.1"/>
    <property type="molecule type" value="Genomic_DNA"/>
</dbReference>
<evidence type="ECO:0000313" key="11">
    <source>
        <dbReference type="Proteomes" id="UP000281547"/>
    </source>
</evidence>
<keyword evidence="2 7" id="KW-0812">Transmembrane</keyword>
<keyword evidence="11" id="KW-1185">Reference proteome</keyword>